<dbReference type="PANTHER" id="PTHR34597:SF1">
    <property type="entry name" value="HEME_HEMOPEXIN TRANSPORTER PROTEIN HUXB"/>
    <property type="match status" value="1"/>
</dbReference>
<dbReference type="Proteomes" id="UP000443070">
    <property type="component" value="Unassembled WGS sequence"/>
</dbReference>
<keyword evidence="5" id="KW-0732">Signal</keyword>
<dbReference type="GO" id="GO:0046819">
    <property type="term" value="P:protein secretion by the type V secretion system"/>
    <property type="evidence" value="ECO:0007669"/>
    <property type="project" value="TreeGrafter"/>
</dbReference>
<dbReference type="PANTHER" id="PTHR34597">
    <property type="entry name" value="SLR1661 PROTEIN"/>
    <property type="match status" value="1"/>
</dbReference>
<reference evidence="10 11" key="1">
    <citation type="journal article" date="2019" name="Nat. Med.">
        <title>A library of human gut bacterial isolates paired with longitudinal multiomics data enables mechanistic microbiome research.</title>
        <authorList>
            <person name="Poyet M."/>
            <person name="Groussin M."/>
            <person name="Gibbons S.M."/>
            <person name="Avila-Pacheco J."/>
            <person name="Jiang X."/>
            <person name="Kearney S.M."/>
            <person name="Perrotta A.R."/>
            <person name="Berdy B."/>
            <person name="Zhao S."/>
            <person name="Lieberman T.D."/>
            <person name="Swanson P.K."/>
            <person name="Smith M."/>
            <person name="Roesemann S."/>
            <person name="Alexander J.E."/>
            <person name="Rich S.A."/>
            <person name="Livny J."/>
            <person name="Vlamakis H."/>
            <person name="Clish C."/>
            <person name="Bullock K."/>
            <person name="Deik A."/>
            <person name="Scott J."/>
            <person name="Pierce K.A."/>
            <person name="Xavier R.J."/>
            <person name="Alm E.J."/>
        </authorList>
    </citation>
    <scope>NUCLEOTIDE SEQUENCE [LARGE SCALE GENOMIC DNA]</scope>
    <source>
        <strain evidence="8 11">BIOML-A13</strain>
        <strain evidence="9 10">BIOML-A3</strain>
    </source>
</reference>
<dbReference type="InterPro" id="IPR005565">
    <property type="entry name" value="Hemolysn_activator_HlyB_C"/>
</dbReference>
<gene>
    <name evidence="8" type="ORF">GMD11_07280</name>
    <name evidence="9" type="ORF">GMD18_06930</name>
</gene>
<dbReference type="RefSeq" id="WP_155164038.1">
    <property type="nucleotide sequence ID" value="NZ_WNBG01000004.1"/>
</dbReference>
<evidence type="ECO:0000313" key="8">
    <source>
        <dbReference type="EMBL" id="MTT76061.1"/>
    </source>
</evidence>
<evidence type="ECO:0000256" key="4">
    <source>
        <dbReference type="SAM" id="MobiDB-lite"/>
    </source>
</evidence>
<evidence type="ECO:0000256" key="3">
    <source>
        <dbReference type="ARBA" id="ARBA00023237"/>
    </source>
</evidence>
<keyword evidence="1" id="KW-1134">Transmembrane beta strand</keyword>
<feature type="domain" description="Polypeptide-transport-associated ShlB-type" evidence="7">
    <location>
        <begin position="62"/>
        <end position="136"/>
    </location>
</feature>
<proteinExistence type="predicted"/>
<evidence type="ECO:0008006" key="12">
    <source>
        <dbReference type="Google" id="ProtNLM"/>
    </source>
</evidence>
<sequence length="535" mass="58364">MKKKGITLALLLSCTTAAAAPALPSTNSDLRALEQNKAQTPQQAELTSVQTEGDKLSGEQSFTVDSINFTSPDNIDKAACEDLVADYVGQELTLSQLQQAADKVTAYLRKQGYTVATAFIPPQQIANGAVEIRVLLGNLGQVTVNNKSGLTDVVISSFIDRLHGGAAIKTNELETVLNNLNDLPGIRAAGMLKAGASVGSSDLEIIVDDKKAVETILYADNHGGKYSGRYRYGFQTTLNDPGRIGDKFTVGGTLSNEDMRNYNFGYEMPISGNGSRLGISYSQMDYTLGDYFNLLDAVGKAKTFSIYGSTPLANTSSSKLYLVYGYDNRQLQDEMRLFGYNAKKSSNAVHTGISGNSRGSGSYTGYSALYYWGQLTNEDFNSETEGSFHKLTGDVNHSRRLGNTVDLLLNFHSQLANKQLDGSEQFSLGGANGVRAYPQGEASGDSGYQATAELRYNMPLPYLSLATFVDFGEVEQRGYDDRHRNLAGWGIGVQYAKAGDYYLRLDYARKLNGEAFQSEDKDKNGRLWFQAYKLF</sequence>
<dbReference type="InterPro" id="IPR013686">
    <property type="entry name" value="Polypept-transport_assoc_ShlB"/>
</dbReference>
<dbReference type="Gene3D" id="3.10.20.310">
    <property type="entry name" value="membrane protein fhac"/>
    <property type="match status" value="1"/>
</dbReference>
<evidence type="ECO:0000313" key="9">
    <source>
        <dbReference type="EMBL" id="MTU04124.1"/>
    </source>
</evidence>
<evidence type="ECO:0000256" key="5">
    <source>
        <dbReference type="SAM" id="SignalP"/>
    </source>
</evidence>
<keyword evidence="2" id="KW-0812">Transmembrane</keyword>
<evidence type="ECO:0000313" key="10">
    <source>
        <dbReference type="Proteomes" id="UP000443070"/>
    </source>
</evidence>
<evidence type="ECO:0000256" key="2">
    <source>
        <dbReference type="ARBA" id="ARBA00022692"/>
    </source>
</evidence>
<feature type="domain" description="Haemolysin activator HlyB C-terminal" evidence="6">
    <location>
        <begin position="199"/>
        <end position="494"/>
    </location>
</feature>
<feature type="compositionally biased region" description="Polar residues" evidence="4">
    <location>
        <begin position="36"/>
        <end position="51"/>
    </location>
</feature>
<feature type="chain" id="PRO_5031518003" description="ShlB/FhaC/HecB family hemolysin secretion/activation protein" evidence="5">
    <location>
        <begin position="20"/>
        <end position="535"/>
    </location>
</feature>
<dbReference type="GO" id="GO:0098046">
    <property type="term" value="C:type V protein secretion system complex"/>
    <property type="evidence" value="ECO:0007669"/>
    <property type="project" value="TreeGrafter"/>
</dbReference>
<dbReference type="OrthoDB" id="596066at2"/>
<evidence type="ECO:0000313" key="11">
    <source>
        <dbReference type="Proteomes" id="UP000484547"/>
    </source>
</evidence>
<feature type="signal peptide" evidence="5">
    <location>
        <begin position="1"/>
        <end position="19"/>
    </location>
</feature>
<dbReference type="Proteomes" id="UP000484547">
    <property type="component" value="Unassembled WGS sequence"/>
</dbReference>
<evidence type="ECO:0000259" key="6">
    <source>
        <dbReference type="Pfam" id="PF03865"/>
    </source>
</evidence>
<protein>
    <recommendedName>
        <fullName evidence="12">ShlB/FhaC/HecB family hemolysin secretion/activation protein</fullName>
    </recommendedName>
</protein>
<dbReference type="AlphaFoldDB" id="A0A7X2XG13"/>
<dbReference type="InterPro" id="IPR051544">
    <property type="entry name" value="TPS_OM_transporter"/>
</dbReference>
<keyword evidence="1" id="KW-0472">Membrane</keyword>
<dbReference type="EMBL" id="WNBW01000004">
    <property type="protein sequence ID" value="MTU04124.1"/>
    <property type="molecule type" value="Genomic_DNA"/>
</dbReference>
<evidence type="ECO:0000259" key="7">
    <source>
        <dbReference type="Pfam" id="PF08479"/>
    </source>
</evidence>
<keyword evidence="10" id="KW-1185">Reference proteome</keyword>
<name>A0A7X2XG13_9FIRM</name>
<dbReference type="Gene3D" id="2.40.160.50">
    <property type="entry name" value="membrane protein fhac: a member of the omp85/tpsb transporter family"/>
    <property type="match status" value="1"/>
</dbReference>
<keyword evidence="3" id="KW-0998">Cell outer membrane</keyword>
<organism evidence="8 11">
    <name type="scientific">Phascolarctobacterium faecium</name>
    <dbReference type="NCBI Taxonomy" id="33025"/>
    <lineage>
        <taxon>Bacteria</taxon>
        <taxon>Bacillati</taxon>
        <taxon>Bacillota</taxon>
        <taxon>Negativicutes</taxon>
        <taxon>Acidaminococcales</taxon>
        <taxon>Acidaminococcaceae</taxon>
        <taxon>Phascolarctobacterium</taxon>
    </lineage>
</organism>
<evidence type="ECO:0000256" key="1">
    <source>
        <dbReference type="ARBA" id="ARBA00022452"/>
    </source>
</evidence>
<accession>A0A7X2XG13</accession>
<dbReference type="GO" id="GO:0008320">
    <property type="term" value="F:protein transmembrane transporter activity"/>
    <property type="evidence" value="ECO:0007669"/>
    <property type="project" value="TreeGrafter"/>
</dbReference>
<dbReference type="Pfam" id="PF08479">
    <property type="entry name" value="POTRA_2"/>
    <property type="match status" value="1"/>
</dbReference>
<dbReference type="EMBL" id="WNBM01000004">
    <property type="protein sequence ID" value="MTT76061.1"/>
    <property type="molecule type" value="Genomic_DNA"/>
</dbReference>
<feature type="region of interest" description="Disordered" evidence="4">
    <location>
        <begin position="35"/>
        <end position="54"/>
    </location>
</feature>
<dbReference type="Pfam" id="PF03865">
    <property type="entry name" value="ShlB"/>
    <property type="match status" value="1"/>
</dbReference>
<comment type="caution">
    <text evidence="8">The sequence shown here is derived from an EMBL/GenBank/DDBJ whole genome shotgun (WGS) entry which is preliminary data.</text>
</comment>